<gene>
    <name evidence="1" type="ORF">L914_03751</name>
</gene>
<name>W2NVZ3_PHYNI</name>
<dbReference type="Proteomes" id="UP000054532">
    <property type="component" value="Unassembled WGS sequence"/>
</dbReference>
<proteinExistence type="predicted"/>
<accession>W2NVZ3</accession>
<dbReference type="EMBL" id="KI691567">
    <property type="protein sequence ID" value="ETM52675.1"/>
    <property type="molecule type" value="Genomic_DNA"/>
</dbReference>
<evidence type="ECO:0000313" key="1">
    <source>
        <dbReference type="EMBL" id="ETM52675.1"/>
    </source>
</evidence>
<sequence>MYRKRLRQMVTERSWISKLLVKPARIQNTR</sequence>
<dbReference type="AlphaFoldDB" id="W2NVZ3"/>
<organism evidence="1">
    <name type="scientific">Phytophthora nicotianae</name>
    <name type="common">Potato buckeye rot agent</name>
    <name type="synonym">Phytophthora parasitica</name>
    <dbReference type="NCBI Taxonomy" id="4792"/>
    <lineage>
        <taxon>Eukaryota</taxon>
        <taxon>Sar</taxon>
        <taxon>Stramenopiles</taxon>
        <taxon>Oomycota</taxon>
        <taxon>Peronosporomycetes</taxon>
        <taxon>Peronosporales</taxon>
        <taxon>Peronosporaceae</taxon>
        <taxon>Phytophthora</taxon>
    </lineage>
</organism>
<protein>
    <submittedName>
        <fullName evidence="1">Uncharacterized protein</fullName>
    </submittedName>
</protein>
<reference evidence="1" key="1">
    <citation type="submission" date="2013-11" db="EMBL/GenBank/DDBJ databases">
        <title>The Genome Sequence of Phytophthora parasitica IAC_01/95.</title>
        <authorList>
            <consortium name="The Broad Institute Genomics Platform"/>
            <person name="Russ C."/>
            <person name="Tyler B."/>
            <person name="Panabieres F."/>
            <person name="Shan W."/>
            <person name="Tripathy S."/>
            <person name="Grunwald N."/>
            <person name="Machado M."/>
            <person name="Johnson C.S."/>
            <person name="Arredondo F."/>
            <person name="Hong C."/>
            <person name="Coffey M."/>
            <person name="Young S.K."/>
            <person name="Zeng Q."/>
            <person name="Gargeya S."/>
            <person name="Fitzgerald M."/>
            <person name="Abouelleil A."/>
            <person name="Alvarado L."/>
            <person name="Chapman S.B."/>
            <person name="Gainer-Dewar J."/>
            <person name="Goldberg J."/>
            <person name="Griggs A."/>
            <person name="Gujja S."/>
            <person name="Hansen M."/>
            <person name="Howarth C."/>
            <person name="Imamovic A."/>
            <person name="Ireland A."/>
            <person name="Larimer J."/>
            <person name="McCowan C."/>
            <person name="Murphy C."/>
            <person name="Pearson M."/>
            <person name="Poon T.W."/>
            <person name="Priest M."/>
            <person name="Roberts A."/>
            <person name="Saif S."/>
            <person name="Shea T."/>
            <person name="Sykes S."/>
            <person name="Wortman J."/>
            <person name="Nusbaum C."/>
            <person name="Birren B."/>
        </authorList>
    </citation>
    <scope>NUCLEOTIDE SEQUENCE [LARGE SCALE GENOMIC DNA]</scope>
    <source>
        <strain evidence="1">IAC_01/95</strain>
    </source>
</reference>